<sequence>MLEIVEQKDSLRSMLEEDRQRYREEDKDLETQMLAKGLRLATLRQRKESQV</sequence>
<dbReference type="Proteomes" id="UP000000305">
    <property type="component" value="Unassembled WGS sequence"/>
</dbReference>
<feature type="coiled-coil region" evidence="1">
    <location>
        <begin position="5"/>
        <end position="32"/>
    </location>
</feature>
<name>E9H6J1_DAPPU</name>
<dbReference type="HOGENOM" id="CLU_3108521_0_0_1"/>
<dbReference type="KEGG" id="dpx:DAPPUDRAFT_308154"/>
<evidence type="ECO:0000256" key="1">
    <source>
        <dbReference type="SAM" id="Coils"/>
    </source>
</evidence>
<dbReference type="OrthoDB" id="6382801at2759"/>
<organism evidence="3 4">
    <name type="scientific">Daphnia pulex</name>
    <name type="common">Water flea</name>
    <dbReference type="NCBI Taxonomy" id="6669"/>
    <lineage>
        <taxon>Eukaryota</taxon>
        <taxon>Metazoa</taxon>
        <taxon>Ecdysozoa</taxon>
        <taxon>Arthropoda</taxon>
        <taxon>Crustacea</taxon>
        <taxon>Branchiopoda</taxon>
        <taxon>Diplostraca</taxon>
        <taxon>Cladocera</taxon>
        <taxon>Anomopoda</taxon>
        <taxon>Daphniidae</taxon>
        <taxon>Daphnia</taxon>
    </lineage>
</organism>
<dbReference type="EMBL" id="GL732597">
    <property type="protein sequence ID" value="EFX72694.1"/>
    <property type="molecule type" value="Genomic_DNA"/>
</dbReference>
<evidence type="ECO:0000313" key="4">
    <source>
        <dbReference type="Proteomes" id="UP000000305"/>
    </source>
</evidence>
<dbReference type="PROSITE" id="PS51848">
    <property type="entry name" value="BMERB"/>
    <property type="match status" value="1"/>
</dbReference>
<dbReference type="AlphaFoldDB" id="E9H6J1"/>
<evidence type="ECO:0000313" key="3">
    <source>
        <dbReference type="EMBL" id="EFX72694.1"/>
    </source>
</evidence>
<evidence type="ECO:0000259" key="2">
    <source>
        <dbReference type="PROSITE" id="PS51848"/>
    </source>
</evidence>
<proteinExistence type="predicted"/>
<dbReference type="InterPro" id="IPR022735">
    <property type="entry name" value="bMERB_dom"/>
</dbReference>
<gene>
    <name evidence="3" type="ORF">DAPPUDRAFT_308154</name>
</gene>
<protein>
    <recommendedName>
        <fullName evidence="2">BMERB domain-containing protein</fullName>
    </recommendedName>
</protein>
<accession>E9H6J1</accession>
<keyword evidence="1" id="KW-0175">Coiled coil</keyword>
<dbReference type="InParanoid" id="E9H6J1"/>
<feature type="domain" description="BMERB" evidence="2">
    <location>
        <begin position="1"/>
        <end position="31"/>
    </location>
</feature>
<reference evidence="3 4" key="1">
    <citation type="journal article" date="2011" name="Science">
        <title>The ecoresponsive genome of Daphnia pulex.</title>
        <authorList>
            <person name="Colbourne J.K."/>
            <person name="Pfrender M.E."/>
            <person name="Gilbert D."/>
            <person name="Thomas W.K."/>
            <person name="Tucker A."/>
            <person name="Oakley T.H."/>
            <person name="Tokishita S."/>
            <person name="Aerts A."/>
            <person name="Arnold G.J."/>
            <person name="Basu M.K."/>
            <person name="Bauer D.J."/>
            <person name="Caceres C.E."/>
            <person name="Carmel L."/>
            <person name="Casola C."/>
            <person name="Choi J.H."/>
            <person name="Detter J.C."/>
            <person name="Dong Q."/>
            <person name="Dusheyko S."/>
            <person name="Eads B.D."/>
            <person name="Frohlich T."/>
            <person name="Geiler-Samerotte K.A."/>
            <person name="Gerlach D."/>
            <person name="Hatcher P."/>
            <person name="Jogdeo S."/>
            <person name="Krijgsveld J."/>
            <person name="Kriventseva E.V."/>
            <person name="Kultz D."/>
            <person name="Laforsch C."/>
            <person name="Lindquist E."/>
            <person name="Lopez J."/>
            <person name="Manak J.R."/>
            <person name="Muller J."/>
            <person name="Pangilinan J."/>
            <person name="Patwardhan R.P."/>
            <person name="Pitluck S."/>
            <person name="Pritham E.J."/>
            <person name="Rechtsteiner A."/>
            <person name="Rho M."/>
            <person name="Rogozin I.B."/>
            <person name="Sakarya O."/>
            <person name="Salamov A."/>
            <person name="Schaack S."/>
            <person name="Shapiro H."/>
            <person name="Shiga Y."/>
            <person name="Skalitzky C."/>
            <person name="Smith Z."/>
            <person name="Souvorov A."/>
            <person name="Sung W."/>
            <person name="Tang Z."/>
            <person name="Tsuchiya D."/>
            <person name="Tu H."/>
            <person name="Vos H."/>
            <person name="Wang M."/>
            <person name="Wolf Y.I."/>
            <person name="Yamagata H."/>
            <person name="Yamada T."/>
            <person name="Ye Y."/>
            <person name="Shaw J.R."/>
            <person name="Andrews J."/>
            <person name="Crease T.J."/>
            <person name="Tang H."/>
            <person name="Lucas S.M."/>
            <person name="Robertson H.M."/>
            <person name="Bork P."/>
            <person name="Koonin E.V."/>
            <person name="Zdobnov E.M."/>
            <person name="Grigoriev I.V."/>
            <person name="Lynch M."/>
            <person name="Boore J.L."/>
        </authorList>
    </citation>
    <scope>NUCLEOTIDE SEQUENCE [LARGE SCALE GENOMIC DNA]</scope>
</reference>
<keyword evidence="4" id="KW-1185">Reference proteome</keyword>